<protein>
    <submittedName>
        <fullName evidence="1">DUF1800 domain-containing protein</fullName>
    </submittedName>
</protein>
<evidence type="ECO:0000313" key="2">
    <source>
        <dbReference type="Proteomes" id="UP001191082"/>
    </source>
</evidence>
<organism evidence="1 2">
    <name type="scientific">Arenibacterium halophilum</name>
    <dbReference type="NCBI Taxonomy" id="2583821"/>
    <lineage>
        <taxon>Bacteria</taxon>
        <taxon>Pseudomonadati</taxon>
        <taxon>Pseudomonadota</taxon>
        <taxon>Alphaproteobacteria</taxon>
        <taxon>Rhodobacterales</taxon>
        <taxon>Paracoccaceae</taxon>
        <taxon>Arenibacterium</taxon>
    </lineage>
</organism>
<reference evidence="1 2" key="1">
    <citation type="submission" date="2019-05" db="EMBL/GenBank/DDBJ databases">
        <title>Marivita sp. nov. isolated from sea sediment.</title>
        <authorList>
            <person name="Kim W."/>
        </authorList>
    </citation>
    <scope>NUCLEOTIDE SEQUENCE [LARGE SCALE GENOMIC DNA]</scope>
    <source>
        <strain evidence="1 2">CAU 1492</strain>
    </source>
</reference>
<dbReference type="EMBL" id="VCPC01000003">
    <property type="protein sequence ID" value="TMV11703.1"/>
    <property type="molecule type" value="Genomic_DNA"/>
</dbReference>
<comment type="caution">
    <text evidence="1">The sequence shown here is derived from an EMBL/GenBank/DDBJ whole genome shotgun (WGS) entry which is preliminary data.</text>
</comment>
<dbReference type="Proteomes" id="UP001191082">
    <property type="component" value="Unassembled WGS sequence"/>
</dbReference>
<sequence>MTATFSPDLAEIRFGCGLSPTVAPPGSPAEMIAGLRAPDDMAARFPIDSAPEWQDWLLRARGYQKQVRQNRNDLGLVEEFNAAKADMRVTALRWAARALLRWTHSPNGFRERLVAFWADHFTAIGKNGVLRAGTAPYIEDAIRPNIAGSFGDMLVAVVTHPLMLHYLDQDRSAGPNSRAAERARRTDGLNENLAREVLELHTLGVNGPYTQTDVRELAELFTGLGYTYEDGFVFRKPYAEPGAETVLGQSYGGKAPRLDDITAALHDIARHPATAQHIAQKLAVHFVSDTPDAGLVQALARRYGETGGDLTAVYDALLAHPASWVSERVNVKPPADFIASAWRALAVSPEAIENLSLRDLRRTLILPLRDMGQPWQAPDGPDGWPEEDSAWLTPQGVSARLRWAVSAPPVLCDPLPEPGAFAPVALGQGAVPEAVQFATRAAETPADAIGLVLAAPAFQRR</sequence>
<dbReference type="InterPro" id="IPR014917">
    <property type="entry name" value="DUF1800"/>
</dbReference>
<accession>A0ABY2X8C4</accession>
<name>A0ABY2X8C4_9RHOB</name>
<keyword evidence="2" id="KW-1185">Reference proteome</keyword>
<gene>
    <name evidence="1" type="ORF">FGK64_15635</name>
</gene>
<evidence type="ECO:0000313" key="1">
    <source>
        <dbReference type="EMBL" id="TMV11703.1"/>
    </source>
</evidence>
<dbReference type="RefSeq" id="WP_138864766.1">
    <property type="nucleotide sequence ID" value="NZ_VCPC01000003.1"/>
</dbReference>
<dbReference type="Pfam" id="PF08811">
    <property type="entry name" value="DUF1800"/>
    <property type="match status" value="1"/>
</dbReference>
<proteinExistence type="predicted"/>